<dbReference type="RefSeq" id="WP_098540580.1">
    <property type="nucleotide sequence ID" value="NZ_NUYN01000021.1"/>
</dbReference>
<dbReference type="Proteomes" id="UP000225182">
    <property type="component" value="Unassembled WGS sequence"/>
</dbReference>
<sequence length="96" mass="11260">MNYVTITQYPNLKFDERVLNVWPNVKFSKRAKLELLNALDRLNRYGLDSMMIGGYLKENSSEETSVLHISCDDFNLELIARYKEKCSIHCIELLEN</sequence>
<dbReference type="AlphaFoldDB" id="A0A2B1KF41"/>
<accession>A0A2B1KF41</accession>
<comment type="caution">
    <text evidence="1">The sequence shown here is derived from an EMBL/GenBank/DDBJ whole genome shotgun (WGS) entry which is preliminary data.</text>
</comment>
<protein>
    <submittedName>
        <fullName evidence="1">Uncharacterized protein</fullName>
    </submittedName>
</protein>
<dbReference type="EMBL" id="NUYN01000021">
    <property type="protein sequence ID" value="PFN25114.1"/>
    <property type="molecule type" value="Genomic_DNA"/>
</dbReference>
<proteinExistence type="predicted"/>
<name>A0A2B1KF41_BACCE</name>
<evidence type="ECO:0000313" key="2">
    <source>
        <dbReference type="Proteomes" id="UP000225182"/>
    </source>
</evidence>
<gene>
    <name evidence="1" type="ORF">COJ50_13665</name>
</gene>
<evidence type="ECO:0000313" key="1">
    <source>
        <dbReference type="EMBL" id="PFN25114.1"/>
    </source>
</evidence>
<reference evidence="1 2" key="1">
    <citation type="submission" date="2017-09" db="EMBL/GenBank/DDBJ databases">
        <title>Large-scale bioinformatics analysis of Bacillus genomes uncovers conserved roles of natural products in bacterial physiology.</title>
        <authorList>
            <consortium name="Agbiome Team Llc"/>
            <person name="Bleich R.M."/>
            <person name="Grubbs K.J."/>
            <person name="Santa Maria K.C."/>
            <person name="Allen S.E."/>
            <person name="Farag S."/>
            <person name="Shank E.A."/>
            <person name="Bowers A."/>
        </authorList>
    </citation>
    <scope>NUCLEOTIDE SEQUENCE [LARGE SCALE GENOMIC DNA]</scope>
    <source>
        <strain evidence="1 2">AFS076905</strain>
    </source>
</reference>
<organism evidence="1 2">
    <name type="scientific">Bacillus cereus</name>
    <dbReference type="NCBI Taxonomy" id="1396"/>
    <lineage>
        <taxon>Bacteria</taxon>
        <taxon>Bacillati</taxon>
        <taxon>Bacillota</taxon>
        <taxon>Bacilli</taxon>
        <taxon>Bacillales</taxon>
        <taxon>Bacillaceae</taxon>
        <taxon>Bacillus</taxon>
        <taxon>Bacillus cereus group</taxon>
    </lineage>
</organism>